<evidence type="ECO:0000256" key="1">
    <source>
        <dbReference type="SAM" id="Phobius"/>
    </source>
</evidence>
<keyword evidence="1" id="KW-0812">Transmembrane</keyword>
<protein>
    <submittedName>
        <fullName evidence="2">Uncharacterized protein</fullName>
    </submittedName>
</protein>
<gene>
    <name evidence="2" type="ORF">NCTC7307_04440</name>
</gene>
<evidence type="ECO:0000313" key="2">
    <source>
        <dbReference type="EMBL" id="SQI27064.1"/>
    </source>
</evidence>
<sequence length="40" mass="4466">MLKQVEIFTMALAWGIQGLVVMALSYAIAVMKKRLVKVTL</sequence>
<proteinExistence type="predicted"/>
<keyword evidence="1" id="KW-0472">Membrane</keyword>
<organism evidence="2 3">
    <name type="scientific">Salmonella enterica subsp. arizonae</name>
    <dbReference type="NCBI Taxonomy" id="59203"/>
    <lineage>
        <taxon>Bacteria</taxon>
        <taxon>Pseudomonadati</taxon>
        <taxon>Pseudomonadota</taxon>
        <taxon>Gammaproteobacteria</taxon>
        <taxon>Enterobacterales</taxon>
        <taxon>Enterobacteriaceae</taxon>
        <taxon>Salmonella</taxon>
    </lineage>
</organism>
<keyword evidence="1" id="KW-1133">Transmembrane helix</keyword>
<keyword evidence="3" id="KW-1185">Reference proteome</keyword>
<reference evidence="2 3" key="1">
    <citation type="submission" date="2018-06" db="EMBL/GenBank/DDBJ databases">
        <authorList>
            <consortium name="Pathogen Informatics"/>
            <person name="Doyle S."/>
        </authorList>
    </citation>
    <scope>NUCLEOTIDE SEQUENCE [LARGE SCALE GENOMIC DNA]</scope>
    <source>
        <strain evidence="2 3">NCTC7307</strain>
    </source>
</reference>
<accession>A0A2X4WSV4</accession>
<dbReference type="AlphaFoldDB" id="A0A2X4WSV4"/>
<name>A0A2X4WSV4_SALER</name>
<dbReference type="Proteomes" id="UP000248731">
    <property type="component" value="Chromosome 1"/>
</dbReference>
<evidence type="ECO:0000313" key="3">
    <source>
        <dbReference type="Proteomes" id="UP000248731"/>
    </source>
</evidence>
<feature type="transmembrane region" description="Helical" evidence="1">
    <location>
        <begin position="12"/>
        <end position="31"/>
    </location>
</feature>
<dbReference type="EMBL" id="LS483466">
    <property type="protein sequence ID" value="SQI27064.1"/>
    <property type="molecule type" value="Genomic_DNA"/>
</dbReference>